<proteinExistence type="predicted"/>
<organism evidence="1">
    <name type="scientific">Rhizophora mucronata</name>
    <name type="common">Asiatic mangrove</name>
    <dbReference type="NCBI Taxonomy" id="61149"/>
    <lineage>
        <taxon>Eukaryota</taxon>
        <taxon>Viridiplantae</taxon>
        <taxon>Streptophyta</taxon>
        <taxon>Embryophyta</taxon>
        <taxon>Tracheophyta</taxon>
        <taxon>Spermatophyta</taxon>
        <taxon>Magnoliopsida</taxon>
        <taxon>eudicotyledons</taxon>
        <taxon>Gunneridae</taxon>
        <taxon>Pentapetalae</taxon>
        <taxon>rosids</taxon>
        <taxon>fabids</taxon>
        <taxon>Malpighiales</taxon>
        <taxon>Rhizophoraceae</taxon>
        <taxon>Rhizophora</taxon>
    </lineage>
</organism>
<protein>
    <submittedName>
        <fullName evidence="1">Uncharacterized protein</fullName>
    </submittedName>
</protein>
<dbReference type="EMBL" id="GGEC01092186">
    <property type="protein sequence ID" value="MBX72670.1"/>
    <property type="molecule type" value="Transcribed_RNA"/>
</dbReference>
<accession>A0A2P2R0C2</accession>
<sequence>MSYSSMVLEMSYGRKALNSSLSVCQSTQKMKL</sequence>
<dbReference type="AlphaFoldDB" id="A0A2P2R0C2"/>
<name>A0A2P2R0C2_RHIMU</name>
<reference evidence="1" key="1">
    <citation type="submission" date="2018-02" db="EMBL/GenBank/DDBJ databases">
        <title>Rhizophora mucronata_Transcriptome.</title>
        <authorList>
            <person name="Meera S.P."/>
            <person name="Sreeshan A."/>
            <person name="Augustine A."/>
        </authorList>
    </citation>
    <scope>NUCLEOTIDE SEQUENCE</scope>
    <source>
        <tissue evidence="1">Leaf</tissue>
    </source>
</reference>
<evidence type="ECO:0000313" key="1">
    <source>
        <dbReference type="EMBL" id="MBX72670.1"/>
    </source>
</evidence>